<gene>
    <name evidence="1" type="ORF">HUE88_08730</name>
</gene>
<dbReference type="InterPro" id="IPR042184">
    <property type="entry name" value="YqeY/Aim41_N"/>
</dbReference>
<accession>A0A7S7LUY3</accession>
<dbReference type="RefSeq" id="WP_194368328.1">
    <property type="nucleotide sequence ID" value="NZ_CP054492.1"/>
</dbReference>
<dbReference type="InterPro" id="IPR003789">
    <property type="entry name" value="Asn/Gln_tRNA_amidoTrase-B-like"/>
</dbReference>
<dbReference type="SUPFAM" id="SSF89095">
    <property type="entry name" value="GatB/YqeY motif"/>
    <property type="match status" value="1"/>
</dbReference>
<organism evidence="1 2">
    <name type="scientific">Candidatus Sulfurimonas baltica</name>
    <dbReference type="NCBI Taxonomy" id="2740404"/>
    <lineage>
        <taxon>Bacteria</taxon>
        <taxon>Pseudomonadati</taxon>
        <taxon>Campylobacterota</taxon>
        <taxon>Epsilonproteobacteria</taxon>
        <taxon>Campylobacterales</taxon>
        <taxon>Sulfurimonadaceae</taxon>
        <taxon>Sulfurimonas</taxon>
    </lineage>
</organism>
<dbReference type="Pfam" id="PF09424">
    <property type="entry name" value="YqeY"/>
    <property type="match status" value="1"/>
</dbReference>
<keyword evidence="2" id="KW-1185">Reference proteome</keyword>
<dbReference type="Proteomes" id="UP000593994">
    <property type="component" value="Chromosome"/>
</dbReference>
<dbReference type="AlphaFoldDB" id="A0A7S7LUY3"/>
<dbReference type="PANTHER" id="PTHR28055">
    <property type="entry name" value="ALTERED INHERITANCE OF MITOCHONDRIA PROTEIN 41, MITOCHONDRIAL"/>
    <property type="match status" value="1"/>
</dbReference>
<proteinExistence type="predicted"/>
<protein>
    <submittedName>
        <fullName evidence="1">GatB/YqeY domain-containing protein</fullName>
    </submittedName>
</protein>
<name>A0A7S7LUY3_9BACT</name>
<dbReference type="InterPro" id="IPR023168">
    <property type="entry name" value="GatB_Yqey_C_2"/>
</dbReference>
<sequence length="147" mass="16531">MNLRETINQDIKNAMKAKETKKRDALRLLTSAFKQVEVDERKELTDEDVIKIIQTQVKRRNDSASQYKDAGRDDLLQIELDEIAFYTTYLPAQINDEELSIALKEIISKVGAVTIKDIGKVMGMASKELSGKADGKRINECAKSLLG</sequence>
<dbReference type="InterPro" id="IPR019004">
    <property type="entry name" value="YqeY/Aim41"/>
</dbReference>
<dbReference type="Gene3D" id="1.10.1510.10">
    <property type="entry name" value="Uncharacterised protein YqeY/AIM41 PF09424, N-terminal domain"/>
    <property type="match status" value="1"/>
</dbReference>
<evidence type="ECO:0000313" key="1">
    <source>
        <dbReference type="EMBL" id="QOY51214.1"/>
    </source>
</evidence>
<reference evidence="1 2" key="1">
    <citation type="submission" date="2020-05" db="EMBL/GenBank/DDBJ databases">
        <title>Sulfurimonas marisnigri, sp. nov., and Sulfurimonas baltica, sp. nov., manganese oxide reducing chemolithoautotrophs of the class Epsilonproteobacteria isolated from the pelagic redoxclines of the Black and Baltic Seas and emended description of the genus Sulfurimonas.</title>
        <authorList>
            <person name="Henkel J.V."/>
            <person name="Laudan C."/>
            <person name="Werner J."/>
            <person name="Neu T."/>
            <person name="Plewe S."/>
            <person name="Sproer C."/>
            <person name="Bunk B."/>
            <person name="Schulz-Vogt H.N."/>
        </authorList>
    </citation>
    <scope>NUCLEOTIDE SEQUENCE [LARGE SCALE GENOMIC DNA]</scope>
    <source>
        <strain evidence="1 2">GD2</strain>
    </source>
</reference>
<dbReference type="Gene3D" id="1.10.10.410">
    <property type="match status" value="1"/>
</dbReference>
<dbReference type="GO" id="GO:0016884">
    <property type="term" value="F:carbon-nitrogen ligase activity, with glutamine as amido-N-donor"/>
    <property type="evidence" value="ECO:0007669"/>
    <property type="project" value="InterPro"/>
</dbReference>
<dbReference type="PANTHER" id="PTHR28055:SF1">
    <property type="entry name" value="ALTERED INHERITANCE OF MITOCHONDRIA PROTEIN 41, MITOCHONDRIAL"/>
    <property type="match status" value="1"/>
</dbReference>
<dbReference type="KEGG" id="sbal:HUE88_08730"/>
<evidence type="ECO:0000313" key="2">
    <source>
        <dbReference type="Proteomes" id="UP000593994"/>
    </source>
</evidence>
<dbReference type="EMBL" id="CP054492">
    <property type="protein sequence ID" value="QOY51214.1"/>
    <property type="molecule type" value="Genomic_DNA"/>
</dbReference>